<evidence type="ECO:0000256" key="6">
    <source>
        <dbReference type="ARBA" id="ARBA00022723"/>
    </source>
</evidence>
<keyword evidence="15" id="KW-1185">Reference proteome</keyword>
<dbReference type="PANTHER" id="PTHR11575:SF6">
    <property type="entry name" value="2',3'-CYCLIC-NUCLEOTIDE 2'-PHOSPHODIESTERASE_3'-NUCLEOTIDASE"/>
    <property type="match status" value="1"/>
</dbReference>
<dbReference type="InterPro" id="IPR008334">
    <property type="entry name" value="5'-Nucleotdase_C"/>
</dbReference>
<dbReference type="SUPFAM" id="SSF55816">
    <property type="entry name" value="5'-nucleotidase (syn. UDP-sugar hydrolase), C-terminal domain"/>
    <property type="match status" value="1"/>
</dbReference>
<accession>A0ABS2ZLJ3</accession>
<comment type="caution">
    <text evidence="14">The sequence shown here is derived from an EMBL/GenBank/DDBJ whole genome shotgun (WGS) entry which is preliminary data.</text>
</comment>
<dbReference type="Proteomes" id="UP001296923">
    <property type="component" value="Unassembled WGS sequence"/>
</dbReference>
<evidence type="ECO:0000256" key="11">
    <source>
        <dbReference type="RuleBase" id="RU362119"/>
    </source>
</evidence>
<comment type="catalytic activity">
    <reaction evidence="2">
        <text>a nucleoside 2',3'-cyclic phosphate + H2O = a nucleoside 3'-phosphate + H(+)</text>
        <dbReference type="Rhea" id="RHEA:19621"/>
        <dbReference type="ChEBI" id="CHEBI:15377"/>
        <dbReference type="ChEBI" id="CHEBI:15378"/>
        <dbReference type="ChEBI" id="CHEBI:66949"/>
        <dbReference type="ChEBI" id="CHEBI:66954"/>
        <dbReference type="EC" id="3.1.4.16"/>
    </reaction>
</comment>
<dbReference type="Pfam" id="PF02872">
    <property type="entry name" value="5_nucleotid_C"/>
    <property type="match status" value="1"/>
</dbReference>
<dbReference type="InterPro" id="IPR006146">
    <property type="entry name" value="5'-Nucleotdase_CS"/>
</dbReference>
<comment type="subcellular location">
    <subcellularLocation>
        <location evidence="4">Cell envelope</location>
    </subcellularLocation>
</comment>
<evidence type="ECO:0000256" key="5">
    <source>
        <dbReference type="ARBA" id="ARBA00006654"/>
    </source>
</evidence>
<reference evidence="14 15" key="1">
    <citation type="submission" date="2021-01" db="EMBL/GenBank/DDBJ databases">
        <title>Genome Sequencing of Type Strains.</title>
        <authorList>
            <person name="Lemaire J.F."/>
            <person name="Inderbitzin P."/>
            <person name="Collins S.B."/>
            <person name="Wespe N."/>
            <person name="Knight-Connoni V."/>
        </authorList>
    </citation>
    <scope>NUCLEOTIDE SEQUENCE [LARGE SCALE GENOMIC DNA]</scope>
    <source>
        <strain evidence="14 15">DSM 23009</strain>
    </source>
</reference>
<dbReference type="RefSeq" id="WP_205724881.1">
    <property type="nucleotide sequence ID" value="NZ_JAFHKR010000038.1"/>
</dbReference>
<keyword evidence="10" id="KW-0511">Multifunctional enzyme</keyword>
<name>A0ABS2ZLJ3_9BACL</name>
<dbReference type="InterPro" id="IPR036907">
    <property type="entry name" value="5'-Nucleotdase_C_sf"/>
</dbReference>
<keyword evidence="9 11" id="KW-0378">Hydrolase</keyword>
<evidence type="ECO:0000313" key="15">
    <source>
        <dbReference type="Proteomes" id="UP001296923"/>
    </source>
</evidence>
<evidence type="ECO:0000259" key="12">
    <source>
        <dbReference type="Pfam" id="PF00149"/>
    </source>
</evidence>
<dbReference type="PRINTS" id="PR01607">
    <property type="entry name" value="APYRASEFAMLY"/>
</dbReference>
<comment type="cofactor">
    <cofactor evidence="3">
        <name>a divalent metal cation</name>
        <dbReference type="ChEBI" id="CHEBI:60240"/>
    </cofactor>
</comment>
<evidence type="ECO:0000256" key="4">
    <source>
        <dbReference type="ARBA" id="ARBA00004196"/>
    </source>
</evidence>
<evidence type="ECO:0000256" key="2">
    <source>
        <dbReference type="ARBA" id="ARBA00001730"/>
    </source>
</evidence>
<evidence type="ECO:0000256" key="9">
    <source>
        <dbReference type="ARBA" id="ARBA00022801"/>
    </source>
</evidence>
<evidence type="ECO:0000256" key="7">
    <source>
        <dbReference type="ARBA" id="ARBA00022729"/>
    </source>
</evidence>
<evidence type="ECO:0000256" key="8">
    <source>
        <dbReference type="ARBA" id="ARBA00022741"/>
    </source>
</evidence>
<protein>
    <submittedName>
        <fullName evidence="14">Bifunctional metallophosphatase/5'-nucleotidase</fullName>
    </submittedName>
</protein>
<gene>
    <name evidence="14" type="ORF">JYA63_05705</name>
</gene>
<dbReference type="InterPro" id="IPR004843">
    <property type="entry name" value="Calcineurin-like_PHP"/>
</dbReference>
<evidence type="ECO:0000313" key="14">
    <source>
        <dbReference type="EMBL" id="MBN3553749.1"/>
    </source>
</evidence>
<keyword evidence="8 11" id="KW-0547">Nucleotide-binding</keyword>
<feature type="domain" description="5'-Nucleotidase C-terminal" evidence="13">
    <location>
        <begin position="312"/>
        <end position="482"/>
    </location>
</feature>
<dbReference type="CDD" id="cd07410">
    <property type="entry name" value="MPP_CpdB_N"/>
    <property type="match status" value="1"/>
</dbReference>
<dbReference type="Gene3D" id="3.60.21.10">
    <property type="match status" value="1"/>
</dbReference>
<dbReference type="PROSITE" id="PS00786">
    <property type="entry name" value="5_NUCLEOTIDASE_2"/>
    <property type="match status" value="1"/>
</dbReference>
<dbReference type="Gene3D" id="3.90.780.10">
    <property type="entry name" value="5'-Nucleotidase, C-terminal domain"/>
    <property type="match status" value="1"/>
</dbReference>
<evidence type="ECO:0000256" key="10">
    <source>
        <dbReference type="ARBA" id="ARBA00023268"/>
    </source>
</evidence>
<feature type="domain" description="Calcineurin-like phosphoesterase" evidence="12">
    <location>
        <begin position="6"/>
        <end position="237"/>
    </location>
</feature>
<comment type="catalytic activity">
    <reaction evidence="1">
        <text>a ribonucleoside 3'-phosphate + H2O = a ribonucleoside + phosphate</text>
        <dbReference type="Rhea" id="RHEA:10144"/>
        <dbReference type="ChEBI" id="CHEBI:13197"/>
        <dbReference type="ChEBI" id="CHEBI:15377"/>
        <dbReference type="ChEBI" id="CHEBI:18254"/>
        <dbReference type="ChEBI" id="CHEBI:43474"/>
        <dbReference type="EC" id="3.1.3.6"/>
    </reaction>
</comment>
<dbReference type="InterPro" id="IPR006179">
    <property type="entry name" value="5_nucleotidase/apyrase"/>
</dbReference>
<organism evidence="14 15">
    <name type="scientific">Fictibacillus nanhaiensis</name>
    <dbReference type="NCBI Taxonomy" id="742169"/>
    <lineage>
        <taxon>Bacteria</taxon>
        <taxon>Bacillati</taxon>
        <taxon>Bacillota</taxon>
        <taxon>Bacilli</taxon>
        <taxon>Bacillales</taxon>
        <taxon>Fictibacillaceae</taxon>
        <taxon>Fictibacillus</taxon>
    </lineage>
</organism>
<evidence type="ECO:0000256" key="1">
    <source>
        <dbReference type="ARBA" id="ARBA00000527"/>
    </source>
</evidence>
<comment type="similarity">
    <text evidence="5 11">Belongs to the 5'-nucleotidase family.</text>
</comment>
<proteinExistence type="inferred from homology"/>
<dbReference type="Pfam" id="PF00149">
    <property type="entry name" value="Metallophos"/>
    <property type="match status" value="1"/>
</dbReference>
<keyword evidence="6" id="KW-0479">Metal-binding</keyword>
<dbReference type="SUPFAM" id="SSF56300">
    <property type="entry name" value="Metallo-dependent phosphatases"/>
    <property type="match status" value="1"/>
</dbReference>
<dbReference type="PANTHER" id="PTHR11575">
    <property type="entry name" value="5'-NUCLEOTIDASE-RELATED"/>
    <property type="match status" value="1"/>
</dbReference>
<dbReference type="EMBL" id="JAFHKR010000038">
    <property type="protein sequence ID" value="MBN3553749.1"/>
    <property type="molecule type" value="Genomic_DNA"/>
</dbReference>
<evidence type="ECO:0000259" key="13">
    <source>
        <dbReference type="Pfam" id="PF02872"/>
    </source>
</evidence>
<evidence type="ECO:0000256" key="3">
    <source>
        <dbReference type="ARBA" id="ARBA00001968"/>
    </source>
</evidence>
<keyword evidence="7" id="KW-0732">Signal</keyword>
<sequence length="526" mass="59306">MKQSIHIYVTSDIHGYVLPLTYANNENADIGLAKTAALIKENISNHLNTFLIDNGDLIQGTPLTYYHAKIDQSDVNPMVHVLNELNYDAAIIGNHEFNYGLPYLHKTIEESRFPWLSANIVHQGTEKPAFGKPFVIKTLECGIKVALLGLTTQYVPNWENPEHIKGLSFLDAVETAKKWVPYLQSKSDVIIVSYHGGFERDLKTGEPTETLTKENQAYQLCMEVEGIDVLLTGHQHRLLDGEVNGVTIIQAGTQGTELGYVEVKLDGEGDSWKVKEKRAKLLSVSDYGPDQQVLGLIQPYESQTQKWLDQPIGQVDGDMKITDPMLTRLKDHPFIEFINKVQMDAAGVDISSTALFDDHSEGFSKHITMRDIVSNYVYPNTLKVIELTGQDMKDALERSASYFSVNEEGNPIINPAFSIPKPQHYNYDMWEGIDYTIDLSKPIGHRIVNLMYKGKPIEKDSLYEVVMNNYRAGGGGDYHMFKGKRVVKDISIDMSELMANYILKRGTIQATCDHNWRVKVSSFLQK</sequence>
<dbReference type="InterPro" id="IPR041827">
    <property type="entry name" value="CpdB_N"/>
</dbReference>
<dbReference type="InterPro" id="IPR029052">
    <property type="entry name" value="Metallo-depent_PP-like"/>
</dbReference>